<dbReference type="InterPro" id="IPR000719">
    <property type="entry name" value="Prot_kinase_dom"/>
</dbReference>
<dbReference type="RefSeq" id="XP_044551222.1">
    <property type="nucleotide sequence ID" value="XM_044690883.1"/>
</dbReference>
<evidence type="ECO:0000259" key="2">
    <source>
        <dbReference type="PROSITE" id="PS50011"/>
    </source>
</evidence>
<accession>A0AA88GQW3</accession>
<proteinExistence type="predicted"/>
<dbReference type="GeneID" id="68094018"/>
<dbReference type="PANTHER" id="PTHR44167">
    <property type="entry name" value="OVARIAN-SPECIFIC SERINE/THREONINE-PROTEIN KINASE LOK-RELATED"/>
    <property type="match status" value="1"/>
</dbReference>
<dbReference type="SMART" id="SM00220">
    <property type="entry name" value="S_TKc"/>
    <property type="match status" value="1"/>
</dbReference>
<organism evidence="3 4">
    <name type="scientific">Naegleria lovaniensis</name>
    <name type="common">Amoeba</name>
    <dbReference type="NCBI Taxonomy" id="51637"/>
    <lineage>
        <taxon>Eukaryota</taxon>
        <taxon>Discoba</taxon>
        <taxon>Heterolobosea</taxon>
        <taxon>Tetramitia</taxon>
        <taxon>Eutetramitia</taxon>
        <taxon>Vahlkampfiidae</taxon>
        <taxon>Naegleria</taxon>
    </lineage>
</organism>
<dbReference type="Pfam" id="PF00069">
    <property type="entry name" value="Pkinase"/>
    <property type="match status" value="1"/>
</dbReference>
<dbReference type="PROSITE" id="PS00108">
    <property type="entry name" value="PROTEIN_KINASE_ST"/>
    <property type="match status" value="1"/>
</dbReference>
<evidence type="ECO:0000313" key="3">
    <source>
        <dbReference type="EMBL" id="KAG2387230.1"/>
    </source>
</evidence>
<feature type="domain" description="Protein kinase" evidence="2">
    <location>
        <begin position="27"/>
        <end position="310"/>
    </location>
</feature>
<dbReference type="EMBL" id="PYSW02000013">
    <property type="protein sequence ID" value="KAG2387230.1"/>
    <property type="molecule type" value="Genomic_DNA"/>
</dbReference>
<keyword evidence="4" id="KW-1185">Reference proteome</keyword>
<dbReference type="InterPro" id="IPR008271">
    <property type="entry name" value="Ser/Thr_kinase_AS"/>
</dbReference>
<dbReference type="GO" id="GO:0005524">
    <property type="term" value="F:ATP binding"/>
    <property type="evidence" value="ECO:0007669"/>
    <property type="project" value="InterPro"/>
</dbReference>
<dbReference type="AlphaFoldDB" id="A0AA88GQW3"/>
<dbReference type="Proteomes" id="UP000816034">
    <property type="component" value="Unassembled WGS sequence"/>
</dbReference>
<gene>
    <name evidence="3" type="ORF">C9374_001562</name>
</gene>
<feature type="region of interest" description="Disordered" evidence="1">
    <location>
        <begin position="365"/>
        <end position="398"/>
    </location>
</feature>
<reference evidence="3 4" key="1">
    <citation type="journal article" date="2018" name="BMC Genomics">
        <title>The genome of Naegleria lovaniensis, the basis for a comparative approach to unravel pathogenicity factors of the human pathogenic amoeba N. fowleri.</title>
        <authorList>
            <person name="Liechti N."/>
            <person name="Schurch N."/>
            <person name="Bruggmann R."/>
            <person name="Wittwer M."/>
        </authorList>
    </citation>
    <scope>NUCLEOTIDE SEQUENCE [LARGE SCALE GENOMIC DNA]</scope>
    <source>
        <strain evidence="3 4">ATCC 30569</strain>
    </source>
</reference>
<dbReference type="InterPro" id="IPR011009">
    <property type="entry name" value="Kinase-like_dom_sf"/>
</dbReference>
<sequence length="398" mass="45561">MTKPKKDRLALTLFTDLQRILFSTGKINETSEIMTGDTVIIYETVMHHVEGVITHISVSEQEKHVLLVKGISHSNQLFYLKIHHIPIKVDRPQCFSLYINNAASCIIYRNNQQLGIFNNIEVSLCGTSLSHIDFLSIDHKKRVIMDILCELEYIHSQRIIHNDIKLDNIVLYEAEREVQYAKLIDFECSKRFRKYDTDQEVCYSIGDAVLFSGSGTPGYFPPEKLAVSDTEDDKIDIAHSLTPKSDIYSLGIVCLEIILGNHIRTEKEVKEALIEVGKGEMKNMLKVLELMIHPKKQQRPSATTIIHSLGKVWGNLEQEGRKKAKTELTSNFWDLFGEPETPYSEPNEHLIQLENDGELELTKDELSEEEQYSHLKRGRDVANIDSNTLPRDSKKNKP</sequence>
<dbReference type="GO" id="GO:0005634">
    <property type="term" value="C:nucleus"/>
    <property type="evidence" value="ECO:0007669"/>
    <property type="project" value="TreeGrafter"/>
</dbReference>
<dbReference type="GO" id="GO:0044773">
    <property type="term" value="P:mitotic DNA damage checkpoint signaling"/>
    <property type="evidence" value="ECO:0007669"/>
    <property type="project" value="TreeGrafter"/>
</dbReference>
<comment type="caution">
    <text evidence="3">The sequence shown here is derived from an EMBL/GenBank/DDBJ whole genome shotgun (WGS) entry which is preliminary data.</text>
</comment>
<dbReference type="Gene3D" id="1.10.510.10">
    <property type="entry name" value="Transferase(Phosphotransferase) domain 1"/>
    <property type="match status" value="1"/>
</dbReference>
<name>A0AA88GQW3_NAELO</name>
<dbReference type="PANTHER" id="PTHR44167:SF24">
    <property type="entry name" value="SERINE_THREONINE-PROTEIN KINASE CHK2"/>
    <property type="match status" value="1"/>
</dbReference>
<protein>
    <recommendedName>
        <fullName evidence="2">Protein kinase domain-containing protein</fullName>
    </recommendedName>
</protein>
<dbReference type="SUPFAM" id="SSF56112">
    <property type="entry name" value="Protein kinase-like (PK-like)"/>
    <property type="match status" value="1"/>
</dbReference>
<evidence type="ECO:0000313" key="4">
    <source>
        <dbReference type="Proteomes" id="UP000816034"/>
    </source>
</evidence>
<dbReference type="PROSITE" id="PS50011">
    <property type="entry name" value="PROTEIN_KINASE_DOM"/>
    <property type="match status" value="1"/>
</dbReference>
<evidence type="ECO:0000256" key="1">
    <source>
        <dbReference type="SAM" id="MobiDB-lite"/>
    </source>
</evidence>
<dbReference type="GO" id="GO:0004674">
    <property type="term" value="F:protein serine/threonine kinase activity"/>
    <property type="evidence" value="ECO:0007669"/>
    <property type="project" value="TreeGrafter"/>
</dbReference>